<accession>A0A0R3RRA6</accession>
<keyword evidence="2" id="KW-1185">Reference proteome</keyword>
<feature type="chain" id="PRO_5006447735" evidence="1">
    <location>
        <begin position="19"/>
        <end position="197"/>
    </location>
</feature>
<protein>
    <submittedName>
        <fullName evidence="3">Uncharacterized protein</fullName>
    </submittedName>
</protein>
<name>A0A0R3RRA6_9BILA</name>
<evidence type="ECO:0000256" key="1">
    <source>
        <dbReference type="SAM" id="SignalP"/>
    </source>
</evidence>
<dbReference type="Proteomes" id="UP000050640">
    <property type="component" value="Unplaced"/>
</dbReference>
<keyword evidence="1" id="KW-0732">Signal</keyword>
<sequence length="197" mass="22699">MPLISLIVFSNLLLIVLARFNDRNEPNDYKRNLMKKSNENAFPTEVLYRSQELEYVRYVEEQNVKGGEDSVSPDIMVDNWIEPSIFPVTDPDEQTVYLPMAMWGKNESDSNQKSEPMFKKNVILWTTKSPIQLLKHAATARTHLLNNEGLKKGPEWSAEPEQQPNMNGTFETQNITEVYEEPFIRIYVEPLCGGPDC</sequence>
<proteinExistence type="predicted"/>
<organism evidence="2 3">
    <name type="scientific">Elaeophora elaphi</name>
    <dbReference type="NCBI Taxonomy" id="1147741"/>
    <lineage>
        <taxon>Eukaryota</taxon>
        <taxon>Metazoa</taxon>
        <taxon>Ecdysozoa</taxon>
        <taxon>Nematoda</taxon>
        <taxon>Chromadorea</taxon>
        <taxon>Rhabditida</taxon>
        <taxon>Spirurina</taxon>
        <taxon>Spiruromorpha</taxon>
        <taxon>Filarioidea</taxon>
        <taxon>Onchocercidae</taxon>
        <taxon>Elaeophora</taxon>
    </lineage>
</organism>
<dbReference type="WBParaSite" id="EEL_0000425801-mRNA-1">
    <property type="protein sequence ID" value="EEL_0000425801-mRNA-1"/>
    <property type="gene ID" value="EEL_0000425801"/>
</dbReference>
<feature type="signal peptide" evidence="1">
    <location>
        <begin position="1"/>
        <end position="18"/>
    </location>
</feature>
<evidence type="ECO:0000313" key="3">
    <source>
        <dbReference type="WBParaSite" id="EEL_0000425801-mRNA-1"/>
    </source>
</evidence>
<dbReference type="STRING" id="1147741.A0A0R3RRA6"/>
<evidence type="ECO:0000313" key="2">
    <source>
        <dbReference type="Proteomes" id="UP000050640"/>
    </source>
</evidence>
<dbReference type="AlphaFoldDB" id="A0A0R3RRA6"/>
<reference evidence="3" key="1">
    <citation type="submission" date="2017-02" db="UniProtKB">
        <authorList>
            <consortium name="WormBaseParasite"/>
        </authorList>
    </citation>
    <scope>IDENTIFICATION</scope>
</reference>